<keyword evidence="2" id="KW-0201">Cytochrome c-type biogenesis</keyword>
<dbReference type="InterPro" id="IPR017937">
    <property type="entry name" value="Thioredoxin_CS"/>
</dbReference>
<feature type="domain" description="Thioredoxin" evidence="5">
    <location>
        <begin position="32"/>
        <end position="173"/>
    </location>
</feature>
<dbReference type="InterPro" id="IPR050553">
    <property type="entry name" value="Thioredoxin_ResA/DsbE_sf"/>
</dbReference>
<dbReference type="PROSITE" id="PS51352">
    <property type="entry name" value="THIOREDOXIN_2"/>
    <property type="match status" value="1"/>
</dbReference>
<dbReference type="RefSeq" id="WP_214172391.1">
    <property type="nucleotide sequence ID" value="NZ_JAHCVJ010000006.1"/>
</dbReference>
<evidence type="ECO:0000256" key="1">
    <source>
        <dbReference type="ARBA" id="ARBA00004196"/>
    </source>
</evidence>
<proteinExistence type="predicted"/>
<sequence>MKRLVLIVILLCLALFGCSKEEKGKSSSVSQLREGTAAPDFTLKDLDGRDVTLSSFKGKVVFLNFWATWCPPCKEEIPSMMKLNQQMAGKSFQMLAVSIDEGGKDAVTAFFKRTGFNLPSLNDPEQKAGKVYGITGVPETFVIDKNGVVVKKVIGGMDWASADSVQFFSELASK</sequence>
<dbReference type="SUPFAM" id="SSF52833">
    <property type="entry name" value="Thioredoxin-like"/>
    <property type="match status" value="1"/>
</dbReference>
<reference evidence="6 7" key="1">
    <citation type="submission" date="2021-05" db="EMBL/GenBank/DDBJ databases">
        <title>The draft genome of Geobacter pelophilus DSM 12255.</title>
        <authorList>
            <person name="Xu Z."/>
            <person name="Masuda Y."/>
            <person name="Itoh H."/>
            <person name="Senoo K."/>
        </authorList>
    </citation>
    <scope>NUCLEOTIDE SEQUENCE [LARGE SCALE GENOMIC DNA]</scope>
    <source>
        <strain evidence="6 7">DSM 12255</strain>
    </source>
</reference>
<dbReference type="GO" id="GO:0030313">
    <property type="term" value="C:cell envelope"/>
    <property type="evidence" value="ECO:0007669"/>
    <property type="project" value="UniProtKB-SubCell"/>
</dbReference>
<gene>
    <name evidence="6" type="ORF">KI809_15015</name>
</gene>
<comment type="subcellular location">
    <subcellularLocation>
        <location evidence="1">Cell envelope</location>
    </subcellularLocation>
</comment>
<evidence type="ECO:0000259" key="5">
    <source>
        <dbReference type="PROSITE" id="PS51352"/>
    </source>
</evidence>
<evidence type="ECO:0000313" key="6">
    <source>
        <dbReference type="EMBL" id="MBT0665618.1"/>
    </source>
</evidence>
<dbReference type="Proteomes" id="UP000811899">
    <property type="component" value="Unassembled WGS sequence"/>
</dbReference>
<dbReference type="Pfam" id="PF08534">
    <property type="entry name" value="Redoxin"/>
    <property type="match status" value="1"/>
</dbReference>
<dbReference type="EMBL" id="JAHCVJ010000006">
    <property type="protein sequence ID" value="MBT0665618.1"/>
    <property type="molecule type" value="Genomic_DNA"/>
</dbReference>
<dbReference type="GO" id="GO:0016491">
    <property type="term" value="F:oxidoreductase activity"/>
    <property type="evidence" value="ECO:0007669"/>
    <property type="project" value="InterPro"/>
</dbReference>
<evidence type="ECO:0000256" key="4">
    <source>
        <dbReference type="ARBA" id="ARBA00023284"/>
    </source>
</evidence>
<comment type="caution">
    <text evidence="6">The sequence shown here is derived from an EMBL/GenBank/DDBJ whole genome shotgun (WGS) entry which is preliminary data.</text>
</comment>
<dbReference type="InterPro" id="IPR036249">
    <property type="entry name" value="Thioredoxin-like_sf"/>
</dbReference>
<dbReference type="InterPro" id="IPR013740">
    <property type="entry name" value="Redoxin"/>
</dbReference>
<evidence type="ECO:0000313" key="7">
    <source>
        <dbReference type="Proteomes" id="UP000811899"/>
    </source>
</evidence>
<dbReference type="Gene3D" id="3.40.30.10">
    <property type="entry name" value="Glutaredoxin"/>
    <property type="match status" value="1"/>
</dbReference>
<dbReference type="GO" id="GO:0017004">
    <property type="term" value="P:cytochrome complex assembly"/>
    <property type="evidence" value="ECO:0007669"/>
    <property type="project" value="UniProtKB-KW"/>
</dbReference>
<name>A0AAW4L992_9BACT</name>
<keyword evidence="3" id="KW-1015">Disulfide bond</keyword>
<keyword evidence="4" id="KW-0676">Redox-active center</keyword>
<dbReference type="InterPro" id="IPR013766">
    <property type="entry name" value="Thioredoxin_domain"/>
</dbReference>
<dbReference type="CDD" id="cd02966">
    <property type="entry name" value="TlpA_like_family"/>
    <property type="match status" value="1"/>
</dbReference>
<evidence type="ECO:0000256" key="2">
    <source>
        <dbReference type="ARBA" id="ARBA00022748"/>
    </source>
</evidence>
<keyword evidence="7" id="KW-1185">Reference proteome</keyword>
<accession>A0AAW4L992</accession>
<organism evidence="6 7">
    <name type="scientific">Geoanaerobacter pelophilus</name>
    <dbReference type="NCBI Taxonomy" id="60036"/>
    <lineage>
        <taxon>Bacteria</taxon>
        <taxon>Pseudomonadati</taxon>
        <taxon>Thermodesulfobacteriota</taxon>
        <taxon>Desulfuromonadia</taxon>
        <taxon>Geobacterales</taxon>
        <taxon>Geobacteraceae</taxon>
        <taxon>Geoanaerobacter</taxon>
    </lineage>
</organism>
<evidence type="ECO:0000256" key="3">
    <source>
        <dbReference type="ARBA" id="ARBA00023157"/>
    </source>
</evidence>
<dbReference type="PROSITE" id="PS00194">
    <property type="entry name" value="THIOREDOXIN_1"/>
    <property type="match status" value="1"/>
</dbReference>
<protein>
    <submittedName>
        <fullName evidence="6">TlpA family protein disulfide reductase</fullName>
    </submittedName>
</protein>
<dbReference type="PROSITE" id="PS51257">
    <property type="entry name" value="PROKAR_LIPOPROTEIN"/>
    <property type="match status" value="1"/>
</dbReference>
<dbReference type="PANTHER" id="PTHR42852">
    <property type="entry name" value="THIOL:DISULFIDE INTERCHANGE PROTEIN DSBE"/>
    <property type="match status" value="1"/>
</dbReference>
<dbReference type="AlphaFoldDB" id="A0AAW4L992"/>
<dbReference type="PANTHER" id="PTHR42852:SF6">
    <property type="entry name" value="THIOL:DISULFIDE INTERCHANGE PROTEIN DSBE"/>
    <property type="match status" value="1"/>
</dbReference>